<dbReference type="AlphaFoldDB" id="A0A9N9HI70"/>
<comment type="caution">
    <text evidence="1">The sequence shown here is derived from an EMBL/GenBank/DDBJ whole genome shotgun (WGS) entry which is preliminary data.</text>
</comment>
<accession>A0A9N9HI70</accession>
<evidence type="ECO:0000313" key="2">
    <source>
        <dbReference type="Proteomes" id="UP000789405"/>
    </source>
</evidence>
<protein>
    <submittedName>
        <fullName evidence="1">7321_t:CDS:1</fullName>
    </submittedName>
</protein>
<reference evidence="1" key="1">
    <citation type="submission" date="2021-06" db="EMBL/GenBank/DDBJ databases">
        <authorList>
            <person name="Kallberg Y."/>
            <person name="Tangrot J."/>
            <person name="Rosling A."/>
        </authorList>
    </citation>
    <scope>NUCLEOTIDE SEQUENCE</scope>
    <source>
        <strain evidence="1">MA453B</strain>
    </source>
</reference>
<name>A0A9N9HI70_9GLOM</name>
<gene>
    <name evidence="1" type="ORF">DERYTH_LOCUS12531</name>
</gene>
<evidence type="ECO:0000313" key="1">
    <source>
        <dbReference type="EMBL" id="CAG8693561.1"/>
    </source>
</evidence>
<sequence length="201" mass="24385">MTLIFCMILFSNYNFNKRKELSIQVREQVQNQEYSLRYQSAITFEDISEFIYNSLLSLEGTNEQYESDSSELYINFDIRLSQDSNELALDNINEYYKTLDNLWLYLWKEWYSYNKWVLWAKAADSKISYIKTTMIIELHWRHVRQNNNYPIIGIHEDENYKLFNFQNDNNAIMNIPIYYNSIEINEDNLESDNEEEDLNNF</sequence>
<proteinExistence type="predicted"/>
<dbReference type="OrthoDB" id="2393092at2759"/>
<dbReference type="Proteomes" id="UP000789405">
    <property type="component" value="Unassembled WGS sequence"/>
</dbReference>
<dbReference type="EMBL" id="CAJVPY010008272">
    <property type="protein sequence ID" value="CAG8693561.1"/>
    <property type="molecule type" value="Genomic_DNA"/>
</dbReference>
<keyword evidence="2" id="KW-1185">Reference proteome</keyword>
<organism evidence="1 2">
    <name type="scientific">Dentiscutata erythropus</name>
    <dbReference type="NCBI Taxonomy" id="1348616"/>
    <lineage>
        <taxon>Eukaryota</taxon>
        <taxon>Fungi</taxon>
        <taxon>Fungi incertae sedis</taxon>
        <taxon>Mucoromycota</taxon>
        <taxon>Glomeromycotina</taxon>
        <taxon>Glomeromycetes</taxon>
        <taxon>Diversisporales</taxon>
        <taxon>Gigasporaceae</taxon>
        <taxon>Dentiscutata</taxon>
    </lineage>
</organism>